<name>A0AAV5A9T0_9AGAM</name>
<proteinExistence type="predicted"/>
<dbReference type="InterPro" id="IPR004045">
    <property type="entry name" value="Glutathione_S-Trfase_N"/>
</dbReference>
<dbReference type="Proteomes" id="UP001050691">
    <property type="component" value="Unassembled WGS sequence"/>
</dbReference>
<dbReference type="PANTHER" id="PTHR43900">
    <property type="entry name" value="GLUTATHIONE S-TRANSFERASE RHO"/>
    <property type="match status" value="1"/>
</dbReference>
<dbReference type="SUPFAM" id="SSF47616">
    <property type="entry name" value="GST C-terminal domain-like"/>
    <property type="match status" value="1"/>
</dbReference>
<keyword evidence="2" id="KW-0808">Transferase</keyword>
<dbReference type="GO" id="GO:0043295">
    <property type="term" value="F:glutathione binding"/>
    <property type="evidence" value="ECO:0007669"/>
    <property type="project" value="TreeGrafter"/>
</dbReference>
<evidence type="ECO:0000256" key="1">
    <source>
        <dbReference type="ARBA" id="ARBA00012452"/>
    </source>
</evidence>
<keyword evidence="6" id="KW-1185">Reference proteome</keyword>
<organism evidence="5 6">
    <name type="scientific">Clathrus columnatus</name>
    <dbReference type="NCBI Taxonomy" id="1419009"/>
    <lineage>
        <taxon>Eukaryota</taxon>
        <taxon>Fungi</taxon>
        <taxon>Dikarya</taxon>
        <taxon>Basidiomycota</taxon>
        <taxon>Agaricomycotina</taxon>
        <taxon>Agaricomycetes</taxon>
        <taxon>Phallomycetidae</taxon>
        <taxon>Phallales</taxon>
        <taxon>Clathraceae</taxon>
        <taxon>Clathrus</taxon>
    </lineage>
</organism>
<gene>
    <name evidence="5" type="ORF">Clacol_003904</name>
</gene>
<dbReference type="SUPFAM" id="SSF52833">
    <property type="entry name" value="Thioredoxin-like"/>
    <property type="match status" value="1"/>
</dbReference>
<feature type="domain" description="GST N-terminal" evidence="3">
    <location>
        <begin position="1"/>
        <end position="44"/>
    </location>
</feature>
<dbReference type="Gene3D" id="1.20.1050.10">
    <property type="match status" value="1"/>
</dbReference>
<feature type="domain" description="GST C-terminal" evidence="4">
    <location>
        <begin position="53"/>
        <end position="129"/>
    </location>
</feature>
<dbReference type="GO" id="GO:0005737">
    <property type="term" value="C:cytoplasm"/>
    <property type="evidence" value="ECO:0007669"/>
    <property type="project" value="TreeGrafter"/>
</dbReference>
<dbReference type="PROSITE" id="PS50405">
    <property type="entry name" value="GST_CTER"/>
    <property type="match status" value="1"/>
</dbReference>
<evidence type="ECO:0000256" key="2">
    <source>
        <dbReference type="ARBA" id="ARBA00022679"/>
    </source>
</evidence>
<dbReference type="InterPro" id="IPR010987">
    <property type="entry name" value="Glutathione-S-Trfase_C-like"/>
</dbReference>
<accession>A0AAV5A9T0</accession>
<dbReference type="GO" id="GO:0004364">
    <property type="term" value="F:glutathione transferase activity"/>
    <property type="evidence" value="ECO:0007669"/>
    <property type="project" value="UniProtKB-EC"/>
</dbReference>
<dbReference type="GO" id="GO:0006749">
    <property type="term" value="P:glutathione metabolic process"/>
    <property type="evidence" value="ECO:0007669"/>
    <property type="project" value="TreeGrafter"/>
</dbReference>
<dbReference type="EC" id="2.5.1.18" evidence="1"/>
<comment type="caution">
    <text evidence="5">The sequence shown here is derived from an EMBL/GenBank/DDBJ whole genome shotgun (WGS) entry which is preliminary data.</text>
</comment>
<dbReference type="PANTHER" id="PTHR43900:SF3">
    <property type="entry name" value="GLUTATHIONE S-TRANSFERASE RHO"/>
    <property type="match status" value="1"/>
</dbReference>
<dbReference type="EMBL" id="BPWL01000004">
    <property type="protein sequence ID" value="GJJ09680.1"/>
    <property type="molecule type" value="Genomic_DNA"/>
</dbReference>
<dbReference type="AlphaFoldDB" id="A0AAV5A9T0"/>
<evidence type="ECO:0000313" key="6">
    <source>
        <dbReference type="Proteomes" id="UP001050691"/>
    </source>
</evidence>
<dbReference type="Gene3D" id="3.40.30.10">
    <property type="entry name" value="Glutaredoxin"/>
    <property type="match status" value="1"/>
</dbReference>
<dbReference type="InterPro" id="IPR036249">
    <property type="entry name" value="Thioredoxin-like_sf"/>
</dbReference>
<sequence length="129" mass="14334">MVMKEKQVPYELIPIDLSKVDGDITLFESRAIARYIAVKYADRGTPLIPPTTDLVAFAKFEQAASIEQSNFDVYASGIAAELFFKPLRGGETNQKMVEYYNATLASKLDAYEVILGKHNYLAGDVSFLS</sequence>
<evidence type="ECO:0000259" key="4">
    <source>
        <dbReference type="PROSITE" id="PS50405"/>
    </source>
</evidence>
<reference evidence="5" key="1">
    <citation type="submission" date="2021-10" db="EMBL/GenBank/DDBJ databases">
        <title>De novo Genome Assembly of Clathrus columnatus (Basidiomycota, Fungi) Using Illumina and Nanopore Sequence Data.</title>
        <authorList>
            <person name="Ogiso-Tanaka E."/>
            <person name="Itagaki H."/>
            <person name="Hosoya T."/>
            <person name="Hosaka K."/>
        </authorList>
    </citation>
    <scope>NUCLEOTIDE SEQUENCE</scope>
    <source>
        <strain evidence="5">MO-923</strain>
    </source>
</reference>
<evidence type="ECO:0000313" key="5">
    <source>
        <dbReference type="EMBL" id="GJJ09680.1"/>
    </source>
</evidence>
<dbReference type="PROSITE" id="PS50404">
    <property type="entry name" value="GST_NTER"/>
    <property type="match status" value="1"/>
</dbReference>
<evidence type="ECO:0000259" key="3">
    <source>
        <dbReference type="PROSITE" id="PS50404"/>
    </source>
</evidence>
<dbReference type="InterPro" id="IPR036282">
    <property type="entry name" value="Glutathione-S-Trfase_C_sf"/>
</dbReference>
<protein>
    <recommendedName>
        <fullName evidence="1">glutathione transferase</fullName>
        <ecNumber evidence="1">2.5.1.18</ecNumber>
    </recommendedName>
</protein>